<keyword evidence="3" id="KW-1185">Reference proteome</keyword>
<protein>
    <submittedName>
        <fullName evidence="2">Uncharacterized protein</fullName>
    </submittedName>
</protein>
<feature type="region of interest" description="Disordered" evidence="1">
    <location>
        <begin position="194"/>
        <end position="213"/>
    </location>
</feature>
<evidence type="ECO:0000256" key="1">
    <source>
        <dbReference type="SAM" id="MobiDB-lite"/>
    </source>
</evidence>
<gene>
    <name evidence="2" type="ORF">HIM_07968</name>
</gene>
<reference evidence="2 3" key="1">
    <citation type="journal article" date="2014" name="Genome Biol. Evol.">
        <title>Comparative genomics and transcriptomics analyses reveal divergent lifestyle features of nematode endoparasitic fungus Hirsutella minnesotensis.</title>
        <authorList>
            <person name="Lai Y."/>
            <person name="Liu K."/>
            <person name="Zhang X."/>
            <person name="Zhang X."/>
            <person name="Li K."/>
            <person name="Wang N."/>
            <person name="Shu C."/>
            <person name="Wu Y."/>
            <person name="Wang C."/>
            <person name="Bushley K.E."/>
            <person name="Xiang M."/>
            <person name="Liu X."/>
        </authorList>
    </citation>
    <scope>NUCLEOTIDE SEQUENCE [LARGE SCALE GENOMIC DNA]</scope>
    <source>
        <strain evidence="2 3">3608</strain>
    </source>
</reference>
<organism evidence="2 3">
    <name type="scientific">Hirsutella minnesotensis 3608</name>
    <dbReference type="NCBI Taxonomy" id="1043627"/>
    <lineage>
        <taxon>Eukaryota</taxon>
        <taxon>Fungi</taxon>
        <taxon>Dikarya</taxon>
        <taxon>Ascomycota</taxon>
        <taxon>Pezizomycotina</taxon>
        <taxon>Sordariomycetes</taxon>
        <taxon>Hypocreomycetidae</taxon>
        <taxon>Hypocreales</taxon>
        <taxon>Ophiocordycipitaceae</taxon>
        <taxon>Hirsutella</taxon>
    </lineage>
</organism>
<feature type="region of interest" description="Disordered" evidence="1">
    <location>
        <begin position="307"/>
        <end position="366"/>
    </location>
</feature>
<dbReference type="EMBL" id="KQ030544">
    <property type="protein sequence ID" value="KJZ72609.1"/>
    <property type="molecule type" value="Genomic_DNA"/>
</dbReference>
<dbReference type="OrthoDB" id="10373191at2759"/>
<dbReference type="Proteomes" id="UP000054481">
    <property type="component" value="Unassembled WGS sequence"/>
</dbReference>
<proteinExistence type="predicted"/>
<accession>A0A0F8A3X9</accession>
<name>A0A0F8A3X9_9HYPO</name>
<evidence type="ECO:0000313" key="2">
    <source>
        <dbReference type="EMBL" id="KJZ72609.1"/>
    </source>
</evidence>
<feature type="compositionally biased region" description="Basic and acidic residues" evidence="1">
    <location>
        <begin position="330"/>
        <end position="342"/>
    </location>
</feature>
<evidence type="ECO:0000313" key="3">
    <source>
        <dbReference type="Proteomes" id="UP000054481"/>
    </source>
</evidence>
<sequence>MTAAAKEAAAPEEVLLRPEVDPWVVRPYRFTFAINYAATFFSGPNCTGDIGKGPKVNFGCTDHCWPGERALSVMIEAKWYDHRPVYPNYEEAKGKYFLEGPLTDYKYVERDGPIAVAYTSSECDLASRMKIAYVPEGNHMSCTTFDRPARSFQLRYTRDCNPRDQRLKPGSPPGPFKHYGVYDYYKTLPDRLEWKDPNSAPKEEPEDPMMHVPNGKWPILMRDRFSEKETARMLDRSWEAEDKADQEYYLAEHELYSFGYLEGNPQPDFRPGVLWGNTAEDQVGEWGYSKHGITYKDKYSGGECRKSRCKGPKCRDPSKGLGRGWRKGKAGHEKMQDPRIPQKPEYTQTPKSKSKSAFKRGLPYTG</sequence>
<dbReference type="AlphaFoldDB" id="A0A0F8A3X9"/>